<evidence type="ECO:0000256" key="1">
    <source>
        <dbReference type="ARBA" id="ARBA00001947"/>
    </source>
</evidence>
<organism evidence="8 9">
    <name type="scientific">Coniochaeta ligniaria NRRL 30616</name>
    <dbReference type="NCBI Taxonomy" id="1408157"/>
    <lineage>
        <taxon>Eukaryota</taxon>
        <taxon>Fungi</taxon>
        <taxon>Dikarya</taxon>
        <taxon>Ascomycota</taxon>
        <taxon>Pezizomycotina</taxon>
        <taxon>Sordariomycetes</taxon>
        <taxon>Sordariomycetidae</taxon>
        <taxon>Coniochaetales</taxon>
        <taxon>Coniochaetaceae</taxon>
        <taxon>Coniochaeta</taxon>
    </lineage>
</organism>
<comment type="cofactor">
    <cofactor evidence="1 6">
        <name>Zn(2+)</name>
        <dbReference type="ChEBI" id="CHEBI:29105"/>
    </cofactor>
</comment>
<dbReference type="SMART" id="SM00829">
    <property type="entry name" value="PKS_ER"/>
    <property type="match status" value="1"/>
</dbReference>
<name>A0A1J7JMA3_9PEZI</name>
<dbReference type="SUPFAM" id="SSF51735">
    <property type="entry name" value="NAD(P)-binding Rossmann-fold domains"/>
    <property type="match status" value="1"/>
</dbReference>
<dbReference type="GO" id="GO:0046294">
    <property type="term" value="P:formaldehyde catabolic process"/>
    <property type="evidence" value="ECO:0007669"/>
    <property type="project" value="TreeGrafter"/>
</dbReference>
<evidence type="ECO:0000259" key="7">
    <source>
        <dbReference type="SMART" id="SM00829"/>
    </source>
</evidence>
<accession>A0A1J7JMA3</accession>
<dbReference type="OrthoDB" id="1560166at2759"/>
<proteinExistence type="inferred from homology"/>
<evidence type="ECO:0000256" key="4">
    <source>
        <dbReference type="ARBA" id="ARBA00023002"/>
    </source>
</evidence>
<evidence type="ECO:0000313" key="8">
    <source>
        <dbReference type="EMBL" id="OIW30444.1"/>
    </source>
</evidence>
<dbReference type="GO" id="GO:0005829">
    <property type="term" value="C:cytosol"/>
    <property type="evidence" value="ECO:0007669"/>
    <property type="project" value="TreeGrafter"/>
</dbReference>
<evidence type="ECO:0000256" key="2">
    <source>
        <dbReference type="ARBA" id="ARBA00022723"/>
    </source>
</evidence>
<evidence type="ECO:0000256" key="6">
    <source>
        <dbReference type="RuleBase" id="RU361277"/>
    </source>
</evidence>
<dbReference type="InterPro" id="IPR013149">
    <property type="entry name" value="ADH-like_C"/>
</dbReference>
<dbReference type="Gene3D" id="3.90.180.10">
    <property type="entry name" value="Medium-chain alcohol dehydrogenases, catalytic domain"/>
    <property type="match status" value="1"/>
</dbReference>
<dbReference type="InterPro" id="IPR011032">
    <property type="entry name" value="GroES-like_sf"/>
</dbReference>
<dbReference type="InterPro" id="IPR002328">
    <property type="entry name" value="ADH_Zn_CS"/>
</dbReference>
<dbReference type="PANTHER" id="PTHR43880:SF12">
    <property type="entry name" value="ALCOHOL DEHYDROGENASE CLASS-3"/>
    <property type="match status" value="1"/>
</dbReference>
<sequence length="374" mass="39972">MLPLETEGLVTESSKAGFKLMPVILDDMRSDEVLVEMKYSGICHTDIVGASGGYDYILDFPAALGHEGAGFIRAVGADVQNPALKVGSAVILSFTHCGNCGNCSAGHPACCDNFEILNCGAKRLDGSVTGRLADGRRLVGQFFGQSSFLKHSIVSQHSVVPCPYPEDLALYSALGCGFQTGAGTVLNSLRPSAGNSVVVFGVGTVGMSAIMGAKYLGVRQIIAVDVAESKLELARELGATHVLNSRKVADMVKEIRDICPGGVRFAIECAGIDVLMEQMLDCVCCGGIAAVVGVPKPDFVLKVDPMRLLHENKTLKGICQGDSVADKFIPEMMEMHRSGSFPLEKLCKFYDVEDYEQVLRDISEGKVLKAILKW</sequence>
<dbReference type="InterPro" id="IPR036291">
    <property type="entry name" value="NAD(P)-bd_dom_sf"/>
</dbReference>
<dbReference type="AlphaFoldDB" id="A0A1J7JMA3"/>
<keyword evidence="2 6" id="KW-0479">Metal-binding</keyword>
<dbReference type="SUPFAM" id="SSF50129">
    <property type="entry name" value="GroES-like"/>
    <property type="match status" value="1"/>
</dbReference>
<dbReference type="STRING" id="1408157.A0A1J7JMA3"/>
<dbReference type="Pfam" id="PF08240">
    <property type="entry name" value="ADH_N"/>
    <property type="match status" value="1"/>
</dbReference>
<dbReference type="Pfam" id="PF00107">
    <property type="entry name" value="ADH_zinc_N"/>
    <property type="match status" value="1"/>
</dbReference>
<dbReference type="PROSITE" id="PS00059">
    <property type="entry name" value="ADH_ZINC"/>
    <property type="match status" value="1"/>
</dbReference>
<feature type="domain" description="Enoyl reductase (ER)" evidence="7">
    <location>
        <begin position="13"/>
        <end position="372"/>
    </location>
</feature>
<comment type="similarity">
    <text evidence="6">Belongs to the zinc-containing alcohol dehydrogenase family.</text>
</comment>
<dbReference type="Proteomes" id="UP000182658">
    <property type="component" value="Unassembled WGS sequence"/>
</dbReference>
<evidence type="ECO:0000256" key="3">
    <source>
        <dbReference type="ARBA" id="ARBA00022833"/>
    </source>
</evidence>
<dbReference type="Gene3D" id="3.40.50.720">
    <property type="entry name" value="NAD(P)-binding Rossmann-like Domain"/>
    <property type="match status" value="1"/>
</dbReference>
<evidence type="ECO:0000313" key="9">
    <source>
        <dbReference type="Proteomes" id="UP000182658"/>
    </source>
</evidence>
<keyword evidence="9" id="KW-1185">Reference proteome</keyword>
<dbReference type="PANTHER" id="PTHR43880">
    <property type="entry name" value="ALCOHOL DEHYDROGENASE"/>
    <property type="match status" value="1"/>
</dbReference>
<keyword evidence="3 6" id="KW-0862">Zinc</keyword>
<keyword evidence="4" id="KW-0560">Oxidoreductase</keyword>
<reference evidence="8 9" key="1">
    <citation type="submission" date="2016-10" db="EMBL/GenBank/DDBJ databases">
        <title>Draft genome sequence of Coniochaeta ligniaria NRRL30616, a lignocellulolytic fungus for bioabatement of inhibitors in plant biomass hydrolysates.</title>
        <authorList>
            <consortium name="DOE Joint Genome Institute"/>
            <person name="Jimenez D.J."/>
            <person name="Hector R.E."/>
            <person name="Riley R."/>
            <person name="Sun H."/>
            <person name="Grigoriev I.V."/>
            <person name="Van Elsas J.D."/>
            <person name="Nichols N.N."/>
        </authorList>
    </citation>
    <scope>NUCLEOTIDE SEQUENCE [LARGE SCALE GENOMIC DNA]</scope>
    <source>
        <strain evidence="8 9">NRRL 30616</strain>
    </source>
</reference>
<dbReference type="GO" id="GO:0051903">
    <property type="term" value="F:S-(hydroxymethyl)glutathione dehydrogenase [NAD(P)+] activity"/>
    <property type="evidence" value="ECO:0007669"/>
    <property type="project" value="TreeGrafter"/>
</dbReference>
<gene>
    <name evidence="8" type="ORF">CONLIGDRAFT_653366</name>
</gene>
<dbReference type="InterPro" id="IPR020843">
    <property type="entry name" value="ER"/>
</dbReference>
<dbReference type="GO" id="GO:0008270">
    <property type="term" value="F:zinc ion binding"/>
    <property type="evidence" value="ECO:0007669"/>
    <property type="project" value="InterPro"/>
</dbReference>
<evidence type="ECO:0000256" key="5">
    <source>
        <dbReference type="ARBA" id="ARBA00023027"/>
    </source>
</evidence>
<dbReference type="InParanoid" id="A0A1J7JMA3"/>
<dbReference type="CDD" id="cd08278">
    <property type="entry name" value="benzyl_alcohol_DH"/>
    <property type="match status" value="1"/>
</dbReference>
<protein>
    <submittedName>
        <fullName evidence="8">NAD(P)-binding protein</fullName>
    </submittedName>
</protein>
<dbReference type="InterPro" id="IPR013154">
    <property type="entry name" value="ADH-like_N"/>
</dbReference>
<keyword evidence="5" id="KW-0520">NAD</keyword>
<dbReference type="EMBL" id="KV875096">
    <property type="protein sequence ID" value="OIW30444.1"/>
    <property type="molecule type" value="Genomic_DNA"/>
</dbReference>
<dbReference type="FunFam" id="3.40.50.720:FF:000003">
    <property type="entry name" value="S-(hydroxymethyl)glutathione dehydrogenase"/>
    <property type="match status" value="1"/>
</dbReference>